<gene>
    <name evidence="2" type="ORF">C8D97_10633</name>
</gene>
<keyword evidence="3" id="KW-1185">Reference proteome</keyword>
<dbReference type="InterPro" id="IPR050276">
    <property type="entry name" value="MshD_Acetyltransferase"/>
</dbReference>
<accession>A0A316FSQ1</accession>
<reference evidence="2 3" key="1">
    <citation type="submission" date="2018-05" db="EMBL/GenBank/DDBJ databases">
        <title>Genomic Encyclopedia of Type Strains, Phase IV (KMG-IV): sequencing the most valuable type-strain genomes for metagenomic binning, comparative biology and taxonomic classification.</title>
        <authorList>
            <person name="Goeker M."/>
        </authorList>
    </citation>
    <scope>NUCLEOTIDE SEQUENCE [LARGE SCALE GENOMIC DNA]</scope>
    <source>
        <strain evidence="2 3">DSM 25350</strain>
    </source>
</reference>
<dbReference type="SUPFAM" id="SSF55729">
    <property type="entry name" value="Acyl-CoA N-acyltransferases (Nat)"/>
    <property type="match status" value="1"/>
</dbReference>
<dbReference type="RefSeq" id="WP_109763413.1">
    <property type="nucleotide sequence ID" value="NZ_QGGU01000006.1"/>
</dbReference>
<dbReference type="Pfam" id="PF00583">
    <property type="entry name" value="Acetyltransf_1"/>
    <property type="match status" value="1"/>
</dbReference>
<dbReference type="EMBL" id="QGGU01000006">
    <property type="protein sequence ID" value="PWK50746.1"/>
    <property type="molecule type" value="Genomic_DNA"/>
</dbReference>
<evidence type="ECO:0000313" key="3">
    <source>
        <dbReference type="Proteomes" id="UP000245790"/>
    </source>
</evidence>
<organism evidence="2 3">
    <name type="scientific">Pleionea mediterranea</name>
    <dbReference type="NCBI Taxonomy" id="523701"/>
    <lineage>
        <taxon>Bacteria</taxon>
        <taxon>Pseudomonadati</taxon>
        <taxon>Pseudomonadota</taxon>
        <taxon>Gammaproteobacteria</taxon>
        <taxon>Oceanospirillales</taxon>
        <taxon>Pleioneaceae</taxon>
        <taxon>Pleionea</taxon>
    </lineage>
</organism>
<sequence length="141" mass="16958">MQFKFQKATIEDRNYLLELRKLTMVEHLEKSGQFLSELEHERRLDENYECSYLIVHHDEVIGTLKYREFDEKIEIMQLQIHPDYQSKGLGGKVLEQVLEYSKPKYLELTVLKENRALNLYKKLGFSVFGEDQLEFFMHTKH</sequence>
<dbReference type="OrthoDB" id="9775804at2"/>
<dbReference type="PANTHER" id="PTHR43617">
    <property type="entry name" value="L-AMINO ACID N-ACETYLTRANSFERASE"/>
    <property type="match status" value="1"/>
</dbReference>
<evidence type="ECO:0000313" key="2">
    <source>
        <dbReference type="EMBL" id="PWK50746.1"/>
    </source>
</evidence>
<feature type="domain" description="N-acetyltransferase" evidence="1">
    <location>
        <begin position="3"/>
        <end position="141"/>
    </location>
</feature>
<name>A0A316FSQ1_9GAMM</name>
<keyword evidence="2" id="KW-0808">Transferase</keyword>
<dbReference type="InterPro" id="IPR016181">
    <property type="entry name" value="Acyl_CoA_acyltransferase"/>
</dbReference>
<evidence type="ECO:0000259" key="1">
    <source>
        <dbReference type="PROSITE" id="PS51186"/>
    </source>
</evidence>
<dbReference type="Gene3D" id="3.40.630.30">
    <property type="match status" value="1"/>
</dbReference>
<dbReference type="PROSITE" id="PS51186">
    <property type="entry name" value="GNAT"/>
    <property type="match status" value="1"/>
</dbReference>
<dbReference type="Proteomes" id="UP000245790">
    <property type="component" value="Unassembled WGS sequence"/>
</dbReference>
<protein>
    <submittedName>
        <fullName evidence="2">N-acetylglutamate synthase-like GNAT family acetyltransferase</fullName>
    </submittedName>
</protein>
<dbReference type="CDD" id="cd04301">
    <property type="entry name" value="NAT_SF"/>
    <property type="match status" value="1"/>
</dbReference>
<proteinExistence type="predicted"/>
<dbReference type="PANTHER" id="PTHR43617:SF22">
    <property type="entry name" value="L-AMINO ACID N-ACETYLTRANSFERASE AAAT"/>
    <property type="match status" value="1"/>
</dbReference>
<dbReference type="AlphaFoldDB" id="A0A316FSQ1"/>
<comment type="caution">
    <text evidence="2">The sequence shown here is derived from an EMBL/GenBank/DDBJ whole genome shotgun (WGS) entry which is preliminary data.</text>
</comment>
<dbReference type="InterPro" id="IPR000182">
    <property type="entry name" value="GNAT_dom"/>
</dbReference>
<dbReference type="GO" id="GO:0016747">
    <property type="term" value="F:acyltransferase activity, transferring groups other than amino-acyl groups"/>
    <property type="evidence" value="ECO:0007669"/>
    <property type="project" value="InterPro"/>
</dbReference>